<name>A0A1B9I4E8_9TREE</name>
<dbReference type="AlphaFoldDB" id="A0A1B9I4E8"/>
<protein>
    <submittedName>
        <fullName evidence="1">Uncharacterized protein</fullName>
    </submittedName>
</protein>
<dbReference type="GeneID" id="30172088"/>
<reference evidence="1" key="2">
    <citation type="submission" date="2016-07" db="EMBL/GenBank/DDBJ databases">
        <title>Evolution of pathogenesis and genome organization in the Tremellales.</title>
        <authorList>
            <person name="Cuomo C."/>
            <person name="Litvintseva A."/>
            <person name="Heitman J."/>
            <person name="Chen Y."/>
            <person name="Sun S."/>
            <person name="Springer D."/>
            <person name="Dromer F."/>
            <person name="Young S."/>
            <person name="Zeng Q."/>
            <person name="Chapman S."/>
            <person name="Gujja S."/>
            <person name="Saif S."/>
            <person name="Birren B."/>
        </authorList>
    </citation>
    <scope>NUCLEOTIDE SEQUENCE</scope>
    <source>
        <strain evidence="1">CBS 10737</strain>
    </source>
</reference>
<proteinExistence type="predicted"/>
<dbReference type="KEGG" id="kpin:30172088"/>
<dbReference type="RefSeq" id="XP_019011617.2">
    <property type="nucleotide sequence ID" value="XM_019155463.2"/>
</dbReference>
<sequence>MSDSGFELIRLDRALTGFEQSIPEITKSSIRENWDMDKIKEETKSKVDNYVTTQQQNQAKSSRLSHFSDMITGPLKSKSRSELKQQIIKKQERLNFLIENVDILPKKIKDTERELLAATVEDFFIEGLWMKPRIKRNHPLCRKDVENSLSLSVRIPSDLTKKKWILSLRNSEDKRWNKDSYYLDLPIFPFKRDGVVQTRLANAEKSLLPTIVPRFMERARTSILGLCDDDDDDDDTNSQVRRHRRGGYNIPKLANKVVVNSALISRITDDLENALARRRSSGETGRGSLNDLDFKASIETDGLVEDIHLGWTSEDRGLGSFFDTEHFPPRIRISDLVGAGSRRRRLDAASSQWSE</sequence>
<gene>
    <name evidence="1" type="ORF">I206_03719</name>
</gene>
<dbReference type="EMBL" id="KI894010">
    <property type="protein sequence ID" value="OCF50398.1"/>
    <property type="molecule type" value="Genomic_DNA"/>
</dbReference>
<reference evidence="1" key="1">
    <citation type="submission" date="2013-07" db="EMBL/GenBank/DDBJ databases">
        <title>The Genome Sequence of Cryptococcus pinus CBS10737.</title>
        <authorList>
            <consortium name="The Broad Institute Genome Sequencing Platform"/>
            <person name="Cuomo C."/>
            <person name="Litvintseva A."/>
            <person name="Chen Y."/>
            <person name="Heitman J."/>
            <person name="Sun S."/>
            <person name="Springer D."/>
            <person name="Dromer F."/>
            <person name="Young S.K."/>
            <person name="Zeng Q."/>
            <person name="Gargeya S."/>
            <person name="Fitzgerald M."/>
            <person name="Abouelleil A."/>
            <person name="Alvarado L."/>
            <person name="Berlin A.M."/>
            <person name="Chapman S.B."/>
            <person name="Dewar J."/>
            <person name="Goldberg J."/>
            <person name="Griggs A."/>
            <person name="Gujja S."/>
            <person name="Hansen M."/>
            <person name="Howarth C."/>
            <person name="Imamovic A."/>
            <person name="Larimer J."/>
            <person name="McCowan C."/>
            <person name="Murphy C."/>
            <person name="Pearson M."/>
            <person name="Priest M."/>
            <person name="Roberts A."/>
            <person name="Saif S."/>
            <person name="Shea T."/>
            <person name="Sykes S."/>
            <person name="Wortman J."/>
            <person name="Nusbaum C."/>
            <person name="Birren B."/>
        </authorList>
    </citation>
    <scope>NUCLEOTIDE SEQUENCE [LARGE SCALE GENOMIC DNA]</scope>
    <source>
        <strain evidence="1">CBS 10737</strain>
    </source>
</reference>
<evidence type="ECO:0000313" key="1">
    <source>
        <dbReference type="EMBL" id="OCF50398.1"/>
    </source>
</evidence>
<organism evidence="1">
    <name type="scientific">Kwoniella pini CBS 10737</name>
    <dbReference type="NCBI Taxonomy" id="1296096"/>
    <lineage>
        <taxon>Eukaryota</taxon>
        <taxon>Fungi</taxon>
        <taxon>Dikarya</taxon>
        <taxon>Basidiomycota</taxon>
        <taxon>Agaricomycotina</taxon>
        <taxon>Tremellomycetes</taxon>
        <taxon>Tremellales</taxon>
        <taxon>Cryptococcaceae</taxon>
        <taxon>Kwoniella</taxon>
    </lineage>
</organism>
<accession>A0A1B9I4E8</accession>